<dbReference type="Gene3D" id="2.60.40.680">
    <property type="match status" value="1"/>
</dbReference>
<comment type="caution">
    <text evidence="3">The sequence shown here is derived from an EMBL/GenBank/DDBJ whole genome shotgun (WGS) entry which is preliminary data.</text>
</comment>
<dbReference type="InterPro" id="IPR008965">
    <property type="entry name" value="CBM2/CBM3_carb-bd_dom_sf"/>
</dbReference>
<dbReference type="RefSeq" id="WP_105073887.1">
    <property type="nucleotide sequence ID" value="NZ_PPGH01000035.1"/>
</dbReference>
<keyword evidence="2" id="KW-0732">Signal</keyword>
<feature type="chain" id="PRO_5015534411" description="PEP-CTERM protein-sorting domain-containing protein" evidence="2">
    <location>
        <begin position="23"/>
        <end position="203"/>
    </location>
</feature>
<name>A0A2S7XRB2_9GAMM</name>
<feature type="transmembrane region" description="Helical" evidence="1">
    <location>
        <begin position="177"/>
        <end position="196"/>
    </location>
</feature>
<accession>A0A2S7XRB2</accession>
<proteinExistence type="predicted"/>
<keyword evidence="1" id="KW-0812">Transmembrane</keyword>
<sequence>MNINQMIPITVLLFALSTPAAASLVFNIDFGRDNDDSIFNLGFNETTWADIYVSGVEAPGLISMGFELAYDSSALEILSANADGWNFSNISFGHSPLTASAGMLFDTFIRDNILLASVQFKGIAATATTTALTLFGNNFVLENGVSLDSQLPTSGVELTQVAVAGNPASGTVIPQPGLLWLLASGLLGLLLAKNRLELRTKEQ</sequence>
<evidence type="ECO:0000256" key="2">
    <source>
        <dbReference type="SAM" id="SignalP"/>
    </source>
</evidence>
<protein>
    <recommendedName>
        <fullName evidence="5">PEP-CTERM protein-sorting domain-containing protein</fullName>
    </recommendedName>
</protein>
<evidence type="ECO:0000256" key="1">
    <source>
        <dbReference type="SAM" id="Phobius"/>
    </source>
</evidence>
<keyword evidence="1" id="KW-0472">Membrane</keyword>
<organism evidence="3 4">
    <name type="scientific">Chromatium okenii</name>
    <dbReference type="NCBI Taxonomy" id="61644"/>
    <lineage>
        <taxon>Bacteria</taxon>
        <taxon>Pseudomonadati</taxon>
        <taxon>Pseudomonadota</taxon>
        <taxon>Gammaproteobacteria</taxon>
        <taxon>Chromatiales</taxon>
        <taxon>Chromatiaceae</taxon>
        <taxon>Chromatium</taxon>
    </lineage>
</organism>
<feature type="signal peptide" evidence="2">
    <location>
        <begin position="1"/>
        <end position="22"/>
    </location>
</feature>
<evidence type="ECO:0000313" key="4">
    <source>
        <dbReference type="Proteomes" id="UP000239936"/>
    </source>
</evidence>
<reference evidence="3 4" key="1">
    <citation type="submission" date="2018-01" db="EMBL/GenBank/DDBJ databases">
        <title>The complete genome sequence of Chromatium okenii LaCa, a purple sulfur bacterium with a turbulent life.</title>
        <authorList>
            <person name="Luedin S.M."/>
            <person name="Liechti N."/>
            <person name="Storelli N."/>
            <person name="Danza F."/>
            <person name="Wittwer M."/>
            <person name="Pothier J.F."/>
            <person name="Tonolla M.A."/>
        </authorList>
    </citation>
    <scope>NUCLEOTIDE SEQUENCE [LARGE SCALE GENOMIC DNA]</scope>
    <source>
        <strain evidence="3 4">LaCa</strain>
    </source>
</reference>
<dbReference type="GO" id="GO:0030246">
    <property type="term" value="F:carbohydrate binding"/>
    <property type="evidence" value="ECO:0007669"/>
    <property type="project" value="InterPro"/>
</dbReference>
<dbReference type="EMBL" id="PPGH01000035">
    <property type="protein sequence ID" value="PQJ96260.1"/>
    <property type="molecule type" value="Genomic_DNA"/>
</dbReference>
<keyword evidence="1" id="KW-1133">Transmembrane helix</keyword>
<dbReference type="OrthoDB" id="7131786at2"/>
<keyword evidence="4" id="KW-1185">Reference proteome</keyword>
<dbReference type="AlphaFoldDB" id="A0A2S7XRB2"/>
<evidence type="ECO:0000313" key="3">
    <source>
        <dbReference type="EMBL" id="PQJ96260.1"/>
    </source>
</evidence>
<dbReference type="Proteomes" id="UP000239936">
    <property type="component" value="Unassembled WGS sequence"/>
</dbReference>
<evidence type="ECO:0008006" key="5">
    <source>
        <dbReference type="Google" id="ProtNLM"/>
    </source>
</evidence>
<dbReference type="SUPFAM" id="SSF49384">
    <property type="entry name" value="Carbohydrate-binding domain"/>
    <property type="match status" value="1"/>
</dbReference>
<gene>
    <name evidence="3" type="ORF">CXB77_10850</name>
</gene>